<keyword evidence="4" id="KW-0479">Metal-binding</keyword>
<evidence type="ECO:0000256" key="11">
    <source>
        <dbReference type="ARBA" id="ARBA00047899"/>
    </source>
</evidence>
<evidence type="ECO:0000259" key="15">
    <source>
        <dbReference type="PROSITE" id="PS50011"/>
    </source>
</evidence>
<feature type="compositionally biased region" description="Polar residues" evidence="14">
    <location>
        <begin position="391"/>
        <end position="400"/>
    </location>
</feature>
<dbReference type="GO" id="GO:0110031">
    <property type="term" value="P:negative regulation of G2/MI transition of meiotic cell cycle"/>
    <property type="evidence" value="ECO:0007669"/>
    <property type="project" value="TreeGrafter"/>
</dbReference>
<name>A0A811KVN4_9BILA</name>
<keyword evidence="8" id="KW-0460">Magnesium</keyword>
<dbReference type="EMBL" id="CAJFCW020000004">
    <property type="protein sequence ID" value="CAG9112148.1"/>
    <property type="molecule type" value="Genomic_DNA"/>
</dbReference>
<dbReference type="PANTHER" id="PTHR11042">
    <property type="entry name" value="EUKARYOTIC TRANSLATION INITIATION FACTOR 2-ALPHA KINASE EIF2-ALPHA KINASE -RELATED"/>
    <property type="match status" value="1"/>
</dbReference>
<evidence type="ECO:0000256" key="12">
    <source>
        <dbReference type="ARBA" id="ARBA00048679"/>
    </source>
</evidence>
<feature type="compositionally biased region" description="Basic and acidic residues" evidence="14">
    <location>
        <begin position="408"/>
        <end position="417"/>
    </location>
</feature>
<keyword evidence="2" id="KW-0723">Serine/threonine-protein kinase</keyword>
<dbReference type="Pfam" id="PF00069">
    <property type="entry name" value="Pkinase"/>
    <property type="match status" value="1"/>
</dbReference>
<evidence type="ECO:0000256" key="5">
    <source>
        <dbReference type="ARBA" id="ARBA00022741"/>
    </source>
</evidence>
<proteinExistence type="inferred from homology"/>
<dbReference type="GO" id="GO:0005737">
    <property type="term" value="C:cytoplasm"/>
    <property type="evidence" value="ECO:0007669"/>
    <property type="project" value="TreeGrafter"/>
</dbReference>
<keyword evidence="17" id="KW-1185">Reference proteome</keyword>
<dbReference type="SUPFAM" id="SSF56112">
    <property type="entry name" value="Protein kinase-like (PK-like)"/>
    <property type="match status" value="1"/>
</dbReference>
<protein>
    <recommendedName>
        <fullName evidence="1">non-specific serine/threonine protein kinase</fullName>
        <ecNumber evidence="1">2.7.11.1</ecNumber>
    </recommendedName>
</protein>
<organism evidence="16 17">
    <name type="scientific">Bursaphelenchus okinawaensis</name>
    <dbReference type="NCBI Taxonomy" id="465554"/>
    <lineage>
        <taxon>Eukaryota</taxon>
        <taxon>Metazoa</taxon>
        <taxon>Ecdysozoa</taxon>
        <taxon>Nematoda</taxon>
        <taxon>Chromadorea</taxon>
        <taxon>Rhabditida</taxon>
        <taxon>Tylenchina</taxon>
        <taxon>Tylenchomorpha</taxon>
        <taxon>Aphelenchoidea</taxon>
        <taxon>Aphelenchoididae</taxon>
        <taxon>Bursaphelenchus</taxon>
    </lineage>
</organism>
<feature type="region of interest" description="Disordered" evidence="14">
    <location>
        <begin position="481"/>
        <end position="501"/>
    </location>
</feature>
<dbReference type="InterPro" id="IPR011009">
    <property type="entry name" value="Kinase-like_dom_sf"/>
</dbReference>
<dbReference type="GO" id="GO:0046872">
    <property type="term" value="F:metal ion binding"/>
    <property type="evidence" value="ECO:0007669"/>
    <property type="project" value="UniProtKB-KW"/>
</dbReference>
<evidence type="ECO:0000256" key="2">
    <source>
        <dbReference type="ARBA" id="ARBA00022527"/>
    </source>
</evidence>
<dbReference type="Proteomes" id="UP000614601">
    <property type="component" value="Unassembled WGS sequence"/>
</dbReference>
<comment type="catalytic activity">
    <reaction evidence="11">
        <text>L-threonyl-[protein] + ATP = O-phospho-L-threonyl-[protein] + ADP + H(+)</text>
        <dbReference type="Rhea" id="RHEA:46608"/>
        <dbReference type="Rhea" id="RHEA-COMP:11060"/>
        <dbReference type="Rhea" id="RHEA-COMP:11605"/>
        <dbReference type="ChEBI" id="CHEBI:15378"/>
        <dbReference type="ChEBI" id="CHEBI:30013"/>
        <dbReference type="ChEBI" id="CHEBI:30616"/>
        <dbReference type="ChEBI" id="CHEBI:61977"/>
        <dbReference type="ChEBI" id="CHEBI:456216"/>
        <dbReference type="EC" id="2.7.11.1"/>
    </reaction>
</comment>
<dbReference type="SMART" id="SM00220">
    <property type="entry name" value="S_TKc"/>
    <property type="match status" value="1"/>
</dbReference>
<comment type="catalytic activity">
    <reaction evidence="12">
        <text>L-seryl-[protein] + ATP = O-phospho-L-seryl-[protein] + ADP + H(+)</text>
        <dbReference type="Rhea" id="RHEA:17989"/>
        <dbReference type="Rhea" id="RHEA-COMP:9863"/>
        <dbReference type="Rhea" id="RHEA-COMP:11604"/>
        <dbReference type="ChEBI" id="CHEBI:15378"/>
        <dbReference type="ChEBI" id="CHEBI:29999"/>
        <dbReference type="ChEBI" id="CHEBI:30616"/>
        <dbReference type="ChEBI" id="CHEBI:83421"/>
        <dbReference type="ChEBI" id="CHEBI:456216"/>
        <dbReference type="EC" id="2.7.11.1"/>
    </reaction>
</comment>
<feature type="domain" description="Protein kinase" evidence="15">
    <location>
        <begin position="99"/>
        <end position="359"/>
    </location>
</feature>
<evidence type="ECO:0000256" key="14">
    <source>
        <dbReference type="SAM" id="MobiDB-lite"/>
    </source>
</evidence>
<sequence length="501" mass="57293">MSGILAHRSSTSMDGPMLAASPYYKLKEPPLSTRKQAKKMTPRLIKSTGRRPQQRSGRVLEMLVMKYPYARPVSCNVTDFLLDDSYVPSTTVSYLEQVYERLGTLGDGSFGVVYHIRHRITGEEFAVKCLTDPYKGNNDRREKIREVYLHQKAMKHENVLQMKMAWEEWDRLYMVTELCSSTMTSLMEKEVPEPLAWTALIDMAHALESLQQNRIIHNDIKPENIFVDKNGVFKIGDFGMAIDLETETLEIGLREGDSQYLATEVLADGPSFASDIFSLGLTIFQFATDLLLPKGGTERWHELRNLEIDDSITNIISKDLKDILLRMMDPEPTVRFTVEELLNRPELTSRMQSRLHRFLIRLQTKLSNVAQKLGLIAGTSSERPEDEPCSSDRTPPQTLASPPLPDPRFSRDFNRNIDDDDDFMTELSPGDRARMNQIKREYELSHGIHTPLRSAKSVGLRSPKSLRKRLASMRMTLDERLSAMDSEEPTKQDHQPPVLKF</sequence>
<dbReference type="InterPro" id="IPR050339">
    <property type="entry name" value="CC_SR_Kinase"/>
</dbReference>
<evidence type="ECO:0000256" key="8">
    <source>
        <dbReference type="ARBA" id="ARBA00022842"/>
    </source>
</evidence>
<dbReference type="GO" id="GO:0005524">
    <property type="term" value="F:ATP binding"/>
    <property type="evidence" value="ECO:0007669"/>
    <property type="project" value="UniProtKB-UniRule"/>
</dbReference>
<dbReference type="InterPro" id="IPR000719">
    <property type="entry name" value="Prot_kinase_dom"/>
</dbReference>
<dbReference type="PROSITE" id="PS50011">
    <property type="entry name" value="PROTEIN_KINASE_DOM"/>
    <property type="match status" value="1"/>
</dbReference>
<dbReference type="PROSITE" id="PS00107">
    <property type="entry name" value="PROTEIN_KINASE_ATP"/>
    <property type="match status" value="1"/>
</dbReference>
<dbReference type="PROSITE" id="PS00108">
    <property type="entry name" value="PROTEIN_KINASE_ST"/>
    <property type="match status" value="1"/>
</dbReference>
<keyword evidence="9" id="KW-0131">Cell cycle</keyword>
<gene>
    <name evidence="16" type="ORF">BOKJ2_LOCUS8142</name>
</gene>
<evidence type="ECO:0000256" key="6">
    <source>
        <dbReference type="ARBA" id="ARBA00022777"/>
    </source>
</evidence>
<evidence type="ECO:0000256" key="10">
    <source>
        <dbReference type="ARBA" id="ARBA00037982"/>
    </source>
</evidence>
<reference evidence="16" key="1">
    <citation type="submission" date="2020-09" db="EMBL/GenBank/DDBJ databases">
        <authorList>
            <person name="Kikuchi T."/>
        </authorList>
    </citation>
    <scope>NUCLEOTIDE SEQUENCE</scope>
    <source>
        <strain evidence="16">SH1</strain>
    </source>
</reference>
<dbReference type="Gene3D" id="1.10.510.10">
    <property type="entry name" value="Transferase(Phosphotransferase) domain 1"/>
    <property type="match status" value="1"/>
</dbReference>
<evidence type="ECO:0000256" key="9">
    <source>
        <dbReference type="ARBA" id="ARBA00023306"/>
    </source>
</evidence>
<feature type="region of interest" description="Disordered" evidence="14">
    <location>
        <begin position="34"/>
        <end position="54"/>
    </location>
</feature>
<feature type="region of interest" description="Disordered" evidence="14">
    <location>
        <begin position="377"/>
        <end position="432"/>
    </location>
</feature>
<dbReference type="PANTHER" id="PTHR11042:SF183">
    <property type="entry name" value="MEMBRANE-ASSOCIATED TYROSINE- AND THREONINE-SPECIFIC CDC2-INHIBITORY KINASE"/>
    <property type="match status" value="1"/>
</dbReference>
<dbReference type="GO" id="GO:0051321">
    <property type="term" value="P:meiotic cell cycle"/>
    <property type="evidence" value="ECO:0007669"/>
    <property type="project" value="TreeGrafter"/>
</dbReference>
<evidence type="ECO:0000256" key="7">
    <source>
        <dbReference type="ARBA" id="ARBA00022840"/>
    </source>
</evidence>
<dbReference type="InterPro" id="IPR008271">
    <property type="entry name" value="Ser/Thr_kinase_AS"/>
</dbReference>
<evidence type="ECO:0000313" key="17">
    <source>
        <dbReference type="Proteomes" id="UP000614601"/>
    </source>
</evidence>
<keyword evidence="6" id="KW-0418">Kinase</keyword>
<keyword evidence="7 13" id="KW-0067">ATP-binding</keyword>
<dbReference type="EC" id="2.7.11.1" evidence="1"/>
<dbReference type="InterPro" id="IPR017441">
    <property type="entry name" value="Protein_kinase_ATP_BS"/>
</dbReference>
<dbReference type="Proteomes" id="UP000783686">
    <property type="component" value="Unassembled WGS sequence"/>
</dbReference>
<dbReference type="OrthoDB" id="5337378at2759"/>
<feature type="compositionally biased region" description="Basic and acidic residues" evidence="14">
    <location>
        <begin position="481"/>
        <end position="494"/>
    </location>
</feature>
<evidence type="ECO:0000313" key="16">
    <source>
        <dbReference type="EMBL" id="CAD5218932.1"/>
    </source>
</evidence>
<comment type="similarity">
    <text evidence="10">Belongs to the protein kinase superfamily. Ser/Thr protein kinase family. GCN2 subfamily.</text>
</comment>
<dbReference type="GO" id="GO:0004674">
    <property type="term" value="F:protein serine/threonine kinase activity"/>
    <property type="evidence" value="ECO:0007669"/>
    <property type="project" value="UniProtKB-KW"/>
</dbReference>
<keyword evidence="3" id="KW-0808">Transferase</keyword>
<dbReference type="AlphaFoldDB" id="A0A811KVN4"/>
<dbReference type="EMBL" id="CAJFDH010000004">
    <property type="protein sequence ID" value="CAD5218932.1"/>
    <property type="molecule type" value="Genomic_DNA"/>
</dbReference>
<evidence type="ECO:0000256" key="13">
    <source>
        <dbReference type="PROSITE-ProRule" id="PRU10141"/>
    </source>
</evidence>
<dbReference type="GO" id="GO:0005634">
    <property type="term" value="C:nucleus"/>
    <property type="evidence" value="ECO:0007669"/>
    <property type="project" value="TreeGrafter"/>
</dbReference>
<accession>A0A811KVN4</accession>
<evidence type="ECO:0000256" key="1">
    <source>
        <dbReference type="ARBA" id="ARBA00012513"/>
    </source>
</evidence>
<evidence type="ECO:0000256" key="4">
    <source>
        <dbReference type="ARBA" id="ARBA00022723"/>
    </source>
</evidence>
<feature type="binding site" evidence="13">
    <location>
        <position position="128"/>
    </location>
    <ligand>
        <name>ATP</name>
        <dbReference type="ChEBI" id="CHEBI:30616"/>
    </ligand>
</feature>
<comment type="caution">
    <text evidence="16">The sequence shown here is derived from an EMBL/GenBank/DDBJ whole genome shotgun (WGS) entry which is preliminary data.</text>
</comment>
<dbReference type="Gene3D" id="3.30.200.20">
    <property type="entry name" value="Phosphorylase Kinase, domain 1"/>
    <property type="match status" value="1"/>
</dbReference>
<evidence type="ECO:0000256" key="3">
    <source>
        <dbReference type="ARBA" id="ARBA00022679"/>
    </source>
</evidence>
<keyword evidence="5 13" id="KW-0547">Nucleotide-binding</keyword>